<comment type="caution">
    <text evidence="1">The sequence shown here is derived from an EMBL/GenBank/DDBJ whole genome shotgun (WGS) entry which is preliminary data.</text>
</comment>
<evidence type="ECO:0008006" key="3">
    <source>
        <dbReference type="Google" id="ProtNLM"/>
    </source>
</evidence>
<dbReference type="RefSeq" id="WP_034210616.1">
    <property type="nucleotide sequence ID" value="NZ_AVCK01000009.1"/>
</dbReference>
<dbReference type="NCBIfam" id="TIGR01488">
    <property type="entry name" value="HAD-SF-IB"/>
    <property type="match status" value="1"/>
</dbReference>
<evidence type="ECO:0000313" key="1">
    <source>
        <dbReference type="EMBL" id="KFN47575.1"/>
    </source>
</evidence>
<name>A0A091BTA7_9GAMM</name>
<gene>
    <name evidence="1" type="ORF">N787_08420</name>
</gene>
<dbReference type="PANTHER" id="PTHR43344">
    <property type="entry name" value="PHOSPHOSERINE PHOSPHATASE"/>
    <property type="match status" value="1"/>
</dbReference>
<accession>A0A091BTA7</accession>
<dbReference type="PATRIC" id="fig|1384056.3.peg.544"/>
<dbReference type="GO" id="GO:0005737">
    <property type="term" value="C:cytoplasm"/>
    <property type="evidence" value="ECO:0007669"/>
    <property type="project" value="TreeGrafter"/>
</dbReference>
<dbReference type="GO" id="GO:0006564">
    <property type="term" value="P:L-serine biosynthetic process"/>
    <property type="evidence" value="ECO:0007669"/>
    <property type="project" value="TreeGrafter"/>
</dbReference>
<dbReference type="eggNOG" id="COG0560">
    <property type="taxonomic scope" value="Bacteria"/>
</dbReference>
<organism evidence="1 2">
    <name type="scientific">Arenimonas metalli CF5-1</name>
    <dbReference type="NCBI Taxonomy" id="1384056"/>
    <lineage>
        <taxon>Bacteria</taxon>
        <taxon>Pseudomonadati</taxon>
        <taxon>Pseudomonadota</taxon>
        <taxon>Gammaproteobacteria</taxon>
        <taxon>Lysobacterales</taxon>
        <taxon>Lysobacteraceae</taxon>
        <taxon>Arenimonas</taxon>
    </lineage>
</organism>
<dbReference type="PANTHER" id="PTHR43344:SF14">
    <property type="entry name" value="HAD-IB FAMILY HYDROLASE"/>
    <property type="match status" value="1"/>
</dbReference>
<dbReference type="GO" id="GO:0000287">
    <property type="term" value="F:magnesium ion binding"/>
    <property type="evidence" value="ECO:0007669"/>
    <property type="project" value="TreeGrafter"/>
</dbReference>
<protein>
    <recommendedName>
        <fullName evidence="3">Haloacid dehalogenase</fullName>
    </recommendedName>
</protein>
<evidence type="ECO:0000313" key="2">
    <source>
        <dbReference type="Proteomes" id="UP000029393"/>
    </source>
</evidence>
<dbReference type="Gene3D" id="1.20.1440.100">
    <property type="entry name" value="SG protein - dephosphorylation function"/>
    <property type="match status" value="1"/>
</dbReference>
<dbReference type="EMBL" id="AVCK01000009">
    <property type="protein sequence ID" value="KFN47575.1"/>
    <property type="molecule type" value="Genomic_DNA"/>
</dbReference>
<keyword evidence="2" id="KW-1185">Reference proteome</keyword>
<dbReference type="Gene3D" id="3.40.50.1000">
    <property type="entry name" value="HAD superfamily/HAD-like"/>
    <property type="match status" value="1"/>
</dbReference>
<dbReference type="STRING" id="1384056.N787_08420"/>
<dbReference type="InterPro" id="IPR023214">
    <property type="entry name" value="HAD_sf"/>
</dbReference>
<dbReference type="GO" id="GO:0036424">
    <property type="term" value="F:L-phosphoserine phosphatase activity"/>
    <property type="evidence" value="ECO:0007669"/>
    <property type="project" value="TreeGrafter"/>
</dbReference>
<proteinExistence type="predicted"/>
<dbReference type="AlphaFoldDB" id="A0A091BTA7"/>
<dbReference type="InterPro" id="IPR036412">
    <property type="entry name" value="HAD-like_sf"/>
</dbReference>
<dbReference type="CDD" id="cd02612">
    <property type="entry name" value="HAD_PGPPase"/>
    <property type="match status" value="1"/>
</dbReference>
<dbReference type="InterPro" id="IPR050582">
    <property type="entry name" value="HAD-like_SerB"/>
</dbReference>
<dbReference type="Proteomes" id="UP000029393">
    <property type="component" value="Unassembled WGS sequence"/>
</dbReference>
<dbReference type="OrthoDB" id="9784466at2"/>
<dbReference type="Pfam" id="PF12710">
    <property type="entry name" value="HAD"/>
    <property type="match status" value="1"/>
</dbReference>
<dbReference type="NCBIfam" id="TIGR01490">
    <property type="entry name" value="HAD-SF-IB-hyp1"/>
    <property type="match status" value="1"/>
</dbReference>
<sequence>MPDLALFDFDGTLTHCETFPRFVRSVVPAERLRWGRWRLAPLVAGYRLGLVSGTRIRAAVVARALTGMPVAPFEAAARDWARGELPALLRPEAMARLRAHRDRGDTVRVVSGNFEALLAPWAEAEGVVALGSRLEARDGLLTGRYAGPQCVLDEKVARIRAELEPSRFDRIHAYGDTPEDRPMLLLADVAHYLPKGWPDGLVPERID</sequence>
<dbReference type="InterPro" id="IPR006385">
    <property type="entry name" value="HAD_hydro_SerB1"/>
</dbReference>
<reference evidence="1 2" key="1">
    <citation type="submission" date="2013-09" db="EMBL/GenBank/DDBJ databases">
        <title>Genome sequencing of Arenimonas metalli.</title>
        <authorList>
            <person name="Chen F."/>
            <person name="Wang G."/>
        </authorList>
    </citation>
    <scope>NUCLEOTIDE SEQUENCE [LARGE SCALE GENOMIC DNA]</scope>
    <source>
        <strain evidence="1 2">CF5-1</strain>
    </source>
</reference>
<dbReference type="SUPFAM" id="SSF56784">
    <property type="entry name" value="HAD-like"/>
    <property type="match status" value="1"/>
</dbReference>